<organism evidence="1">
    <name type="scientific">marine sediment metagenome</name>
    <dbReference type="NCBI Taxonomy" id="412755"/>
    <lineage>
        <taxon>unclassified sequences</taxon>
        <taxon>metagenomes</taxon>
        <taxon>ecological metagenomes</taxon>
    </lineage>
</organism>
<gene>
    <name evidence="1" type="ORF">LCGC14_2337900</name>
</gene>
<feature type="non-terminal residue" evidence="1">
    <location>
        <position position="1"/>
    </location>
</feature>
<evidence type="ECO:0000313" key="1">
    <source>
        <dbReference type="EMBL" id="KKL47203.1"/>
    </source>
</evidence>
<dbReference type="AlphaFoldDB" id="A0A0F9CCS7"/>
<sequence length="386" mass="44915">SYASNNLIDEEKKKFLFQWDSKANFGKIEKLINTLYTPGENSPGKLIKPFLENDKIDLFSKLKSPVSTILSQLYKEGIGVNLSNFPLTSSILNNLDDNNNYTFGLNDFKYEMLLDENSAFIFSQSCVNLYTQIMNLRSLEINETQIKSLYKTLHIMVKHGNRNSKEAIINQYLNLFRNLGLFQDDNERKMYFILTNPTKFIDKLSAFFDIIKNGIDKFRRDFSYLAPLLNDSLLTDSDLSNITNLLTIFKNLAPNIDPNVKNIDKNLRKFCYPLLIFSLFLGFCQEREYFIKHCDTDGEYQEKMKILTTPVAQRGGIIRDSNSMEENLEILFETLQIEGSKEKLRRGGALFYVEIISVKQKHDLLLEYGKYLEESLQRIKKKFIKI</sequence>
<proteinExistence type="predicted"/>
<accession>A0A0F9CCS7</accession>
<protein>
    <submittedName>
        <fullName evidence="1">Uncharacterized protein</fullName>
    </submittedName>
</protein>
<reference evidence="1" key="1">
    <citation type="journal article" date="2015" name="Nature">
        <title>Complex archaea that bridge the gap between prokaryotes and eukaryotes.</title>
        <authorList>
            <person name="Spang A."/>
            <person name="Saw J.H."/>
            <person name="Jorgensen S.L."/>
            <person name="Zaremba-Niedzwiedzka K."/>
            <person name="Martijn J."/>
            <person name="Lind A.E."/>
            <person name="van Eijk R."/>
            <person name="Schleper C."/>
            <person name="Guy L."/>
            <person name="Ettema T.J."/>
        </authorList>
    </citation>
    <scope>NUCLEOTIDE SEQUENCE</scope>
</reference>
<dbReference type="EMBL" id="LAZR01033751">
    <property type="protein sequence ID" value="KKL47203.1"/>
    <property type="molecule type" value="Genomic_DNA"/>
</dbReference>
<name>A0A0F9CCS7_9ZZZZ</name>
<comment type="caution">
    <text evidence="1">The sequence shown here is derived from an EMBL/GenBank/DDBJ whole genome shotgun (WGS) entry which is preliminary data.</text>
</comment>